<comment type="caution">
    <text evidence="1">The sequence shown here is derived from an EMBL/GenBank/DDBJ whole genome shotgun (WGS) entry which is preliminary data.</text>
</comment>
<name>A0ABN1ITP1_9CLOT</name>
<accession>A0ABN1ITP1</accession>
<keyword evidence="2" id="KW-1185">Reference proteome</keyword>
<reference evidence="1 2" key="1">
    <citation type="journal article" date="2019" name="Int. J. Syst. Evol. Microbiol.">
        <title>The Global Catalogue of Microorganisms (GCM) 10K type strain sequencing project: providing services to taxonomists for standard genome sequencing and annotation.</title>
        <authorList>
            <consortium name="The Broad Institute Genomics Platform"/>
            <consortium name="The Broad Institute Genome Sequencing Center for Infectious Disease"/>
            <person name="Wu L."/>
            <person name="Ma J."/>
        </authorList>
    </citation>
    <scope>NUCLEOTIDE SEQUENCE [LARGE SCALE GENOMIC DNA]</scope>
    <source>
        <strain evidence="1 2">JCM 1405</strain>
    </source>
</reference>
<evidence type="ECO:0000313" key="2">
    <source>
        <dbReference type="Proteomes" id="UP001500339"/>
    </source>
</evidence>
<organism evidence="1 2">
    <name type="scientific">Clostridium malenominatum</name>
    <dbReference type="NCBI Taxonomy" id="1539"/>
    <lineage>
        <taxon>Bacteria</taxon>
        <taxon>Bacillati</taxon>
        <taxon>Bacillota</taxon>
        <taxon>Clostridia</taxon>
        <taxon>Eubacteriales</taxon>
        <taxon>Clostridiaceae</taxon>
        <taxon>Clostridium</taxon>
    </lineage>
</organism>
<protein>
    <recommendedName>
        <fullName evidence="3">Lipoprotein</fullName>
    </recommendedName>
</protein>
<dbReference type="EMBL" id="BAAACF010000001">
    <property type="protein sequence ID" value="GAA0721107.1"/>
    <property type="molecule type" value="Genomic_DNA"/>
</dbReference>
<evidence type="ECO:0000313" key="1">
    <source>
        <dbReference type="EMBL" id="GAA0721107.1"/>
    </source>
</evidence>
<evidence type="ECO:0008006" key="3">
    <source>
        <dbReference type="Google" id="ProtNLM"/>
    </source>
</evidence>
<sequence length="299" mass="34289">MKSLKKILLSLTIGLVVFQTGCGVQTNSKNIDNTKTSQEKIISEFKTLTSKDSKPQEVIKFIDDNIADLSKEDASSMIISLEENLKKNLPIIEDKFYKTKGIQEEMRKVYEADFDIRKIDSIEGKELKELLVETRDSGYRVEAAEGVFFPIINYEFYKKYSSYVSSDIKEYIDIMAVESNNVPAKDAALMIGWEEIIARALNQEKFINTYKESTKVNDIKGLYKNYLTFALIGANNTPLFNYDTNIIVPEAKEAYLNAIKKDSDSIFIKTLKDFMEVLEKDNYKLTEAVNLYRKNIVNN</sequence>
<dbReference type="RefSeq" id="WP_343767569.1">
    <property type="nucleotide sequence ID" value="NZ_BAAACF010000001.1"/>
</dbReference>
<dbReference type="Proteomes" id="UP001500339">
    <property type="component" value="Unassembled WGS sequence"/>
</dbReference>
<gene>
    <name evidence="1" type="ORF">GCM10008905_11130</name>
</gene>
<proteinExistence type="predicted"/>